<keyword evidence="3" id="KW-0472">Membrane</keyword>
<evidence type="ECO:0000313" key="4">
    <source>
        <dbReference type="EMBL" id="MFI0795965.1"/>
    </source>
</evidence>
<proteinExistence type="predicted"/>
<keyword evidence="3" id="KW-0812">Transmembrane</keyword>
<keyword evidence="5" id="KW-1185">Reference proteome</keyword>
<feature type="region of interest" description="Disordered" evidence="2">
    <location>
        <begin position="1"/>
        <end position="82"/>
    </location>
</feature>
<dbReference type="Gene3D" id="2.60.40.1240">
    <property type="match status" value="1"/>
</dbReference>
<feature type="compositionally biased region" description="Pro residues" evidence="2">
    <location>
        <begin position="53"/>
        <end position="66"/>
    </location>
</feature>
<accession>A0ABW7SQH9</accession>
<feature type="region of interest" description="Disordered" evidence="2">
    <location>
        <begin position="124"/>
        <end position="156"/>
    </location>
</feature>
<evidence type="ECO:0000313" key="5">
    <source>
        <dbReference type="Proteomes" id="UP001611075"/>
    </source>
</evidence>
<evidence type="ECO:0000256" key="1">
    <source>
        <dbReference type="ARBA" id="ARBA00022729"/>
    </source>
</evidence>
<name>A0ABW7SQH9_9ACTN</name>
<feature type="compositionally biased region" description="Low complexity" evidence="2">
    <location>
        <begin position="11"/>
        <end position="20"/>
    </location>
</feature>
<feature type="compositionally biased region" description="Low complexity" evidence="2">
    <location>
        <begin position="43"/>
        <end position="52"/>
    </location>
</feature>
<feature type="compositionally biased region" description="Pro residues" evidence="2">
    <location>
        <begin position="24"/>
        <end position="42"/>
    </location>
</feature>
<protein>
    <recommendedName>
        <fullName evidence="6">DUF4352 domain-containing protein</fullName>
    </recommendedName>
</protein>
<dbReference type="InterPro" id="IPR029050">
    <property type="entry name" value="Immunoprotect_excell_Ig-like"/>
</dbReference>
<organism evidence="4 5">
    <name type="scientific">Micromonospora rubida</name>
    <dbReference type="NCBI Taxonomy" id="2697657"/>
    <lineage>
        <taxon>Bacteria</taxon>
        <taxon>Bacillati</taxon>
        <taxon>Actinomycetota</taxon>
        <taxon>Actinomycetes</taxon>
        <taxon>Micromonosporales</taxon>
        <taxon>Micromonosporaceae</taxon>
        <taxon>Micromonospora</taxon>
    </lineage>
</organism>
<dbReference type="EMBL" id="JBIRPU010000023">
    <property type="protein sequence ID" value="MFI0795965.1"/>
    <property type="molecule type" value="Genomic_DNA"/>
</dbReference>
<dbReference type="Proteomes" id="UP001611075">
    <property type="component" value="Unassembled WGS sequence"/>
</dbReference>
<evidence type="ECO:0000256" key="3">
    <source>
        <dbReference type="SAM" id="Phobius"/>
    </source>
</evidence>
<sequence>MSGAPYPPASGSPYQQPQGGFTPSPAPDPAYQPGGYPPPPAPDAAYPPVSGTPYPPTSGSPYPPYQPGTAPGGPGYPLGPVQPKKSSKKPIIIIAVVAAVLALLCCIGGVVALVKGVDEAAKEAERQLPGPVETTAPGGLPTDRPSSSSTPADGETFNLKAGQSLVITDDEGTLEITVLRFRTSTKGCKTYSPAPDKGLYLIADVTATVKKGNMSINPFYFQWVADDGTTENGIAGAFAGCGDLLDSGVNLREGSKRTGSVTFDVANQNGAMEYRHKLEAAGSWKP</sequence>
<evidence type="ECO:0008006" key="6">
    <source>
        <dbReference type="Google" id="ProtNLM"/>
    </source>
</evidence>
<reference evidence="4 5" key="1">
    <citation type="submission" date="2024-10" db="EMBL/GenBank/DDBJ databases">
        <title>The Natural Products Discovery Center: Release of the First 8490 Sequenced Strains for Exploring Actinobacteria Biosynthetic Diversity.</title>
        <authorList>
            <person name="Kalkreuter E."/>
            <person name="Kautsar S.A."/>
            <person name="Yang D."/>
            <person name="Bader C.D."/>
            <person name="Teijaro C.N."/>
            <person name="Fluegel L."/>
            <person name="Davis C.M."/>
            <person name="Simpson J.R."/>
            <person name="Lauterbach L."/>
            <person name="Steele A.D."/>
            <person name="Gui C."/>
            <person name="Meng S."/>
            <person name="Li G."/>
            <person name="Viehrig K."/>
            <person name="Ye F."/>
            <person name="Su P."/>
            <person name="Kiefer A.F."/>
            <person name="Nichols A."/>
            <person name="Cepeda A.J."/>
            <person name="Yan W."/>
            <person name="Fan B."/>
            <person name="Jiang Y."/>
            <person name="Adhikari A."/>
            <person name="Zheng C.-J."/>
            <person name="Schuster L."/>
            <person name="Cowan T.M."/>
            <person name="Smanski M.J."/>
            <person name="Chevrette M.G."/>
            <person name="De Carvalho L.P.S."/>
            <person name="Shen B."/>
        </authorList>
    </citation>
    <scope>NUCLEOTIDE SEQUENCE [LARGE SCALE GENOMIC DNA]</scope>
    <source>
        <strain evidence="4 5">NPDC021253</strain>
    </source>
</reference>
<gene>
    <name evidence="4" type="ORF">ACH4OY_25270</name>
</gene>
<keyword evidence="3" id="KW-1133">Transmembrane helix</keyword>
<dbReference type="RefSeq" id="WP_396683662.1">
    <property type="nucleotide sequence ID" value="NZ_JBIRPU010000023.1"/>
</dbReference>
<feature type="transmembrane region" description="Helical" evidence="3">
    <location>
        <begin position="91"/>
        <end position="114"/>
    </location>
</feature>
<keyword evidence="1" id="KW-0732">Signal</keyword>
<comment type="caution">
    <text evidence="4">The sequence shown here is derived from an EMBL/GenBank/DDBJ whole genome shotgun (WGS) entry which is preliminary data.</text>
</comment>
<evidence type="ECO:0000256" key="2">
    <source>
        <dbReference type="SAM" id="MobiDB-lite"/>
    </source>
</evidence>
<feature type="compositionally biased region" description="Pro residues" evidence="2">
    <location>
        <begin position="1"/>
        <end position="10"/>
    </location>
</feature>